<dbReference type="InterPro" id="IPR013602">
    <property type="entry name" value="Dynein_heavy_linker"/>
</dbReference>
<proteinExistence type="predicted"/>
<dbReference type="OrthoDB" id="244316at2759"/>
<dbReference type="GO" id="GO:0030286">
    <property type="term" value="C:dynein complex"/>
    <property type="evidence" value="ECO:0007669"/>
    <property type="project" value="InterPro"/>
</dbReference>
<dbReference type="InterPro" id="IPR026983">
    <property type="entry name" value="DHC"/>
</dbReference>
<dbReference type="InterPro" id="IPR042222">
    <property type="entry name" value="Dynein_2_N"/>
</dbReference>
<dbReference type="Pfam" id="PF08393">
    <property type="entry name" value="DHC_N2"/>
    <property type="match status" value="1"/>
</dbReference>
<name>A0A0S4IXW7_BODSA</name>
<gene>
    <name evidence="3" type="ORF">BSAL_74535</name>
</gene>
<dbReference type="Gene3D" id="1.20.58.1120">
    <property type="match status" value="1"/>
</dbReference>
<feature type="domain" description="Dynein heavy chain linker" evidence="1">
    <location>
        <begin position="781"/>
        <end position="1188"/>
    </location>
</feature>
<dbReference type="VEuPathDB" id="TriTrypDB:BSAL_74535"/>
<evidence type="ECO:0000313" key="3">
    <source>
        <dbReference type="EMBL" id="CUG10666.1"/>
    </source>
</evidence>
<sequence length="1658" mass="187090">MRSVERLRINNQRVAVPLRLIETNEGHLPLASFIQALDPQPLQLHGTQSTFLTADPEIELSNTPVCKIVTVDSGKRTQSSTWEVCEIIHHDPTTSTYKVRLPRVKDSSGNPVEKLATRAALSTASELRSEEHTTLVESASLMRAEYERQFRTELVLDLWESDESSSQAMGEDVIKRVLRLTPIHSWSKDNEATLTKELQEMRMMCGRALNQAKLSYLALHPHFRKLLRPLDISFPACEPSQRSNDIRTTPRVNIGVRHRLEDSIRWRPATKLCLENITRLWNDKYGNIVLLDTAYGINEKIAFPTFVRNARNSLEVGVALMRVSLLSDVDVVMMTDLHESGVTYNHVSLDAYRSSSLCKIFLFAQVFLSSSMRNLARASALSIENLFKVVTPLEPAEFGVPSDSYYLINGKKQPNKAQLVIDLKYIEGGTVRTFPELQRVENELLELIDDMTKELNHFPKPDVPVMASLQVPIVFMDVVPPTDDAVLSAKQAVQRAVADAGPIVSRLVDVYSQHSRLVEKFVVSEAEYFQDDTTNDEVIERIENEVFALRKIVSQVTWSSADFVSCGILAVDCTHAKQTLLRLWETKMQDLLVMLERKIFETSLQAVRICRKMRLRLVTRPTCVEELDELLTYSEDAKKAIALIRERDVTNVVSWVSLLERLQHPVNEDAFSQAYQLVSWPSMIDEAMEASEKSIIVERTSMAAELETYKSKVYAMIRDLNEGVTGLLHNHSEQEKSDVAVTLARSLRLLTEEIEERIVVATRREGMLGMELSDYSEFFPIRSTFEALEQFWVTLSNSTEHLQRFYDTPIAEANSDKMIDAVETWRRLLHSATRSLRGYSALFSLGRKQEHCLMAFENATPVIEMLTQPGVRQIHWKEISRRLGIPPGHELLPTDPTVTIQRILSEGAMDHIDDIAAIVSQAATDFAAETHLEKMKSDTRRQLLVFETLEMPAGQVNVLANGQEINALIDNFVMQSQHLHSRYNLQGGLAQVAAEWETMLHTMQDTMQLWISLQTIWLQLRPTVLAPNESASVVSVEMVNKFRQVDDLFRQILDELDRPNQNLFVVMTIETLPNRLLHVSNQLTTVRDGILLLMDAKRAAFPRFYFLNDKEMLTCLSALNTRAVIGLLQRMYPRLTGLDLFKGDVSGFVSSDGVRMRCEPNYAVTSEPIEIWMHGLEAALVKALRSAVEFALNDFSKTQARVWLLRYSGQLVDVVLRVRYAVDLEEVLSTVGTKGLTAYLKKSLRMLEEYFHVSGADLGQFEHRVVSNSIAFLLYCREEVQALIDEGVHSVEHLEGFPIIRTVMQGGALRVKLFHMTVPYGNEFLGNYSAPIMTPIMFRSVRTMLLSYISCTKSILAGTGGIGKRQTMGDFATYLGAFLWSVQCHEHMTLATLAPLFRALVGIGGWLCLDDIDLLRPEILTEVCKILDAVDVAQRSTTNAGSIIEVPLGKLPGEMISLQVGRQFNLMATSSVSYEGLPATISTSFRPIFLQAVDFAVIAKTYLCALGFENEFVSLGDAIGSIFQQFHDVLPGVFSVRSLVMILRSARNIKTAPTLSARLSIALRDAISPAVKCFNQEMELLFEARVSAISTDHDALTMSFAAGPEETVSTHSLLDFERTMFVQSNVIVYGAHYSRNNRESRWSHFWSDSNTNERRSRS</sequence>
<dbReference type="GO" id="GO:0045505">
    <property type="term" value="F:dynein intermediate chain binding"/>
    <property type="evidence" value="ECO:0007669"/>
    <property type="project" value="InterPro"/>
</dbReference>
<dbReference type="Pfam" id="PF12774">
    <property type="entry name" value="AAA_6"/>
    <property type="match status" value="1"/>
</dbReference>
<protein>
    <submittedName>
        <fullName evidence="3">Dynein-like protein, putative</fullName>
    </submittedName>
</protein>
<organism evidence="3 4">
    <name type="scientific">Bodo saltans</name>
    <name type="common">Flagellated protozoan</name>
    <dbReference type="NCBI Taxonomy" id="75058"/>
    <lineage>
        <taxon>Eukaryota</taxon>
        <taxon>Discoba</taxon>
        <taxon>Euglenozoa</taxon>
        <taxon>Kinetoplastea</taxon>
        <taxon>Metakinetoplastina</taxon>
        <taxon>Eubodonida</taxon>
        <taxon>Bodonidae</taxon>
        <taxon>Bodo</taxon>
    </lineage>
</organism>
<accession>A0A0S4IXW7</accession>
<keyword evidence="4" id="KW-1185">Reference proteome</keyword>
<dbReference type="PANTHER" id="PTHR45703">
    <property type="entry name" value="DYNEIN HEAVY CHAIN"/>
    <property type="match status" value="1"/>
</dbReference>
<dbReference type="SUPFAM" id="SSF52540">
    <property type="entry name" value="P-loop containing nucleoside triphosphate hydrolases"/>
    <property type="match status" value="1"/>
</dbReference>
<dbReference type="Gene3D" id="3.40.50.300">
    <property type="entry name" value="P-loop containing nucleotide triphosphate hydrolases"/>
    <property type="match status" value="1"/>
</dbReference>
<dbReference type="GO" id="GO:0005524">
    <property type="term" value="F:ATP binding"/>
    <property type="evidence" value="ECO:0007669"/>
    <property type="project" value="InterPro"/>
</dbReference>
<dbReference type="Gene3D" id="1.20.140.100">
    <property type="entry name" value="Dynein heavy chain, N-terminal domain 2"/>
    <property type="match status" value="1"/>
</dbReference>
<dbReference type="InterPro" id="IPR027417">
    <property type="entry name" value="P-loop_NTPase"/>
</dbReference>
<feature type="domain" description="Dynein heavy chain hydrolytic ATP-binding dynein motor region" evidence="2">
    <location>
        <begin position="1320"/>
        <end position="1569"/>
    </location>
</feature>
<evidence type="ECO:0000259" key="2">
    <source>
        <dbReference type="Pfam" id="PF12774"/>
    </source>
</evidence>
<dbReference type="OMA" id="PTETCER"/>
<dbReference type="Gene3D" id="3.20.180.20">
    <property type="entry name" value="Dynein heavy chain, N-terminal domain 2"/>
    <property type="match status" value="1"/>
</dbReference>
<dbReference type="GO" id="GO:0007018">
    <property type="term" value="P:microtubule-based movement"/>
    <property type="evidence" value="ECO:0007669"/>
    <property type="project" value="InterPro"/>
</dbReference>
<dbReference type="InterPro" id="IPR042228">
    <property type="entry name" value="Dynein_linker_3"/>
</dbReference>
<reference evidence="4" key="1">
    <citation type="submission" date="2015-09" db="EMBL/GenBank/DDBJ databases">
        <authorList>
            <consortium name="Pathogen Informatics"/>
        </authorList>
    </citation>
    <scope>NUCLEOTIDE SEQUENCE [LARGE SCALE GENOMIC DNA]</scope>
    <source>
        <strain evidence="4">Lake Konstanz</strain>
    </source>
</reference>
<evidence type="ECO:0000313" key="4">
    <source>
        <dbReference type="Proteomes" id="UP000051952"/>
    </source>
</evidence>
<dbReference type="EMBL" id="CYKH01000652">
    <property type="protein sequence ID" value="CUG10666.1"/>
    <property type="molecule type" value="Genomic_DNA"/>
</dbReference>
<evidence type="ECO:0000259" key="1">
    <source>
        <dbReference type="Pfam" id="PF08393"/>
    </source>
</evidence>
<dbReference type="GO" id="GO:0051959">
    <property type="term" value="F:dynein light intermediate chain binding"/>
    <property type="evidence" value="ECO:0007669"/>
    <property type="project" value="InterPro"/>
</dbReference>
<dbReference type="Proteomes" id="UP000051952">
    <property type="component" value="Unassembled WGS sequence"/>
</dbReference>
<dbReference type="InterPro" id="IPR035699">
    <property type="entry name" value="AAA_6"/>
</dbReference>